<reference evidence="1 2" key="1">
    <citation type="journal article" date="2021" name="Commun. Biol.">
        <title>The genome of Shorea leprosula (Dipterocarpaceae) highlights the ecological relevance of drought in aseasonal tropical rainforests.</title>
        <authorList>
            <person name="Ng K.K.S."/>
            <person name="Kobayashi M.J."/>
            <person name="Fawcett J.A."/>
            <person name="Hatakeyama M."/>
            <person name="Paape T."/>
            <person name="Ng C.H."/>
            <person name="Ang C.C."/>
            <person name="Tnah L.H."/>
            <person name="Lee C.T."/>
            <person name="Nishiyama T."/>
            <person name="Sese J."/>
            <person name="O'Brien M.J."/>
            <person name="Copetti D."/>
            <person name="Mohd Noor M.I."/>
            <person name="Ong R.C."/>
            <person name="Putra M."/>
            <person name="Sireger I.Z."/>
            <person name="Indrioko S."/>
            <person name="Kosugi Y."/>
            <person name="Izuno A."/>
            <person name="Isagi Y."/>
            <person name="Lee S.L."/>
            <person name="Shimizu K.K."/>
        </authorList>
    </citation>
    <scope>NUCLEOTIDE SEQUENCE [LARGE SCALE GENOMIC DNA]</scope>
    <source>
        <strain evidence="1">214</strain>
    </source>
</reference>
<dbReference type="Proteomes" id="UP001054252">
    <property type="component" value="Unassembled WGS sequence"/>
</dbReference>
<accession>A0AAV5M1K0</accession>
<dbReference type="PANTHER" id="PTHR21568:SF0">
    <property type="entry name" value="TRNA PSEUDOURIDINE SYNTHASE PUS10"/>
    <property type="match status" value="1"/>
</dbReference>
<gene>
    <name evidence="1" type="ORF">SLEP1_g50894</name>
</gene>
<protein>
    <submittedName>
        <fullName evidence="1">Uncharacterized protein</fullName>
    </submittedName>
</protein>
<dbReference type="GO" id="GO:0009982">
    <property type="term" value="F:pseudouridine synthase activity"/>
    <property type="evidence" value="ECO:0007669"/>
    <property type="project" value="TreeGrafter"/>
</dbReference>
<dbReference type="PANTHER" id="PTHR21568">
    <property type="entry name" value="TRNA PSEUDOURIDINE SYNTHASE PUS10"/>
    <property type="match status" value="1"/>
</dbReference>
<keyword evidence="2" id="KW-1185">Reference proteome</keyword>
<evidence type="ECO:0000313" key="2">
    <source>
        <dbReference type="Proteomes" id="UP001054252"/>
    </source>
</evidence>
<dbReference type="InterPro" id="IPR039894">
    <property type="entry name" value="Pus10-like"/>
</dbReference>
<comment type="caution">
    <text evidence="1">The sequence shown here is derived from an EMBL/GenBank/DDBJ whole genome shotgun (WGS) entry which is preliminary data.</text>
</comment>
<dbReference type="AlphaFoldDB" id="A0AAV5M1K0"/>
<sequence length="166" mass="18383">MYDAMKSASASNAPAEMSVSPAAVESRIGSGEHEMQFLSESILPLPSYAVKDLLFVGLNILQFKWRDDKETLVKKESANDMTELIAEIVKQEGHQIDSFSLEVSVPQGILENESAILSDMKRKYGSELWFREKPLSEPISVKDALKFAIVKPLESLLGITSSIDSF</sequence>
<proteinExistence type="predicted"/>
<dbReference type="EMBL" id="BPVZ01000171">
    <property type="protein sequence ID" value="GKV43630.1"/>
    <property type="molecule type" value="Genomic_DNA"/>
</dbReference>
<organism evidence="1 2">
    <name type="scientific">Rubroshorea leprosula</name>
    <dbReference type="NCBI Taxonomy" id="152421"/>
    <lineage>
        <taxon>Eukaryota</taxon>
        <taxon>Viridiplantae</taxon>
        <taxon>Streptophyta</taxon>
        <taxon>Embryophyta</taxon>
        <taxon>Tracheophyta</taxon>
        <taxon>Spermatophyta</taxon>
        <taxon>Magnoliopsida</taxon>
        <taxon>eudicotyledons</taxon>
        <taxon>Gunneridae</taxon>
        <taxon>Pentapetalae</taxon>
        <taxon>rosids</taxon>
        <taxon>malvids</taxon>
        <taxon>Malvales</taxon>
        <taxon>Dipterocarpaceae</taxon>
        <taxon>Rubroshorea</taxon>
    </lineage>
</organism>
<dbReference type="GO" id="GO:0031119">
    <property type="term" value="P:tRNA pseudouridine synthesis"/>
    <property type="evidence" value="ECO:0007669"/>
    <property type="project" value="TreeGrafter"/>
</dbReference>
<evidence type="ECO:0000313" key="1">
    <source>
        <dbReference type="EMBL" id="GKV43630.1"/>
    </source>
</evidence>
<name>A0AAV5M1K0_9ROSI</name>